<dbReference type="AlphaFoldDB" id="A0A448YYG6"/>
<dbReference type="EMBL" id="CAACVS010000039">
    <property type="protein sequence ID" value="VEU34795.1"/>
    <property type="molecule type" value="Genomic_DNA"/>
</dbReference>
<gene>
    <name evidence="1" type="ORF">PSNMU_V1.4_AUG-EV-PASAV3_0015150</name>
</gene>
<organism evidence="1 2">
    <name type="scientific">Pseudo-nitzschia multistriata</name>
    <dbReference type="NCBI Taxonomy" id="183589"/>
    <lineage>
        <taxon>Eukaryota</taxon>
        <taxon>Sar</taxon>
        <taxon>Stramenopiles</taxon>
        <taxon>Ochrophyta</taxon>
        <taxon>Bacillariophyta</taxon>
        <taxon>Bacillariophyceae</taxon>
        <taxon>Bacillariophycidae</taxon>
        <taxon>Bacillariales</taxon>
        <taxon>Bacillariaceae</taxon>
        <taxon>Pseudo-nitzschia</taxon>
    </lineage>
</organism>
<evidence type="ECO:0000313" key="2">
    <source>
        <dbReference type="Proteomes" id="UP000291116"/>
    </source>
</evidence>
<name>A0A448YYG6_9STRA</name>
<protein>
    <submittedName>
        <fullName evidence="1">Uncharacterized protein</fullName>
    </submittedName>
</protein>
<sequence length="188" mass="20698">MNYSCKAGVGLRCILVVALSSRTMGFGVVLGRYIKVGSSGPSRISRGVFYVRIIGRIFLEEDRAESRVRESLFECRPVALRGTQKIPDGPSLDDVTGVAMERTPVVESVFDLLEEPIHGMGHLVDGSQFQGDVAAIDFFPLGIRIEPHKHLDLVGPGSVFFQQGPPGHELDVLFHFLSPFLQLCVVRF</sequence>
<keyword evidence="2" id="KW-1185">Reference proteome</keyword>
<accession>A0A448YYG6</accession>
<proteinExistence type="predicted"/>
<evidence type="ECO:0000313" key="1">
    <source>
        <dbReference type="EMBL" id="VEU34795.1"/>
    </source>
</evidence>
<dbReference type="Proteomes" id="UP000291116">
    <property type="component" value="Unassembled WGS sequence"/>
</dbReference>
<reference evidence="1 2" key="1">
    <citation type="submission" date="2019-01" db="EMBL/GenBank/DDBJ databases">
        <authorList>
            <person name="Ferrante I. M."/>
        </authorList>
    </citation>
    <scope>NUCLEOTIDE SEQUENCE [LARGE SCALE GENOMIC DNA]</scope>
    <source>
        <strain evidence="1 2">B856</strain>
    </source>
</reference>